<evidence type="ECO:0000313" key="1">
    <source>
        <dbReference type="EMBL" id="CCA24015.1"/>
    </source>
</evidence>
<name>F0WRQ1_9STRA</name>
<dbReference type="AlphaFoldDB" id="F0WRQ1"/>
<organism evidence="1">
    <name type="scientific">Albugo laibachii Nc14</name>
    <dbReference type="NCBI Taxonomy" id="890382"/>
    <lineage>
        <taxon>Eukaryota</taxon>
        <taxon>Sar</taxon>
        <taxon>Stramenopiles</taxon>
        <taxon>Oomycota</taxon>
        <taxon>Peronosporomycetes</taxon>
        <taxon>Albuginales</taxon>
        <taxon>Albuginaceae</taxon>
        <taxon>Albugo</taxon>
    </lineage>
</organism>
<reference evidence="1" key="1">
    <citation type="journal article" date="2011" name="PLoS Biol.">
        <title>Gene gain and loss during evolution of obligate parasitism in the white rust pathogen of Arabidopsis thaliana.</title>
        <authorList>
            <person name="Kemen E."/>
            <person name="Gardiner A."/>
            <person name="Schultz-Larsen T."/>
            <person name="Kemen A.C."/>
            <person name="Balmuth A.L."/>
            <person name="Robert-Seilaniantz A."/>
            <person name="Bailey K."/>
            <person name="Holub E."/>
            <person name="Studholme D.J."/>
            <person name="Maclean D."/>
            <person name="Jones J.D."/>
        </authorList>
    </citation>
    <scope>NUCLEOTIDE SEQUENCE</scope>
</reference>
<sequence length="93" mass="11181">MDMTSFNLILALARNWHVAAKYWDIPNAFVKAEKEPELNIFLRLIKGVEVEQYSARHWFWDTSIFLDFLRFFLNGFTYFHSENCVVKLDFVRV</sequence>
<reference evidence="1" key="2">
    <citation type="submission" date="2011-02" db="EMBL/GenBank/DDBJ databases">
        <authorList>
            <person name="MacLean D."/>
        </authorList>
    </citation>
    <scope>NUCLEOTIDE SEQUENCE</scope>
</reference>
<gene>
    <name evidence="1" type="primary">AlNc14C218G9046</name>
    <name evidence="1" type="ORF">ALNC14_101590</name>
</gene>
<protein>
    <submittedName>
        <fullName evidence="1">AlNc14C218G9046 protein</fullName>
    </submittedName>
</protein>
<dbReference type="EMBL" id="FR824263">
    <property type="protein sequence ID" value="CCA24015.1"/>
    <property type="molecule type" value="Genomic_DNA"/>
</dbReference>
<accession>F0WRQ1</accession>
<proteinExistence type="predicted"/>
<dbReference type="HOGENOM" id="CLU_2404121_0_0_1"/>